<evidence type="ECO:0000256" key="3">
    <source>
        <dbReference type="ARBA" id="ARBA00023125"/>
    </source>
</evidence>
<keyword evidence="4" id="KW-0233">DNA recombination</keyword>
<dbReference type="PROSITE" id="PS51898">
    <property type="entry name" value="TYR_RECOMBINASE"/>
    <property type="match status" value="1"/>
</dbReference>
<dbReference type="InterPro" id="IPR010998">
    <property type="entry name" value="Integrase_recombinase_N"/>
</dbReference>
<dbReference type="InterPro" id="IPR038488">
    <property type="entry name" value="Integrase_DNA-bd_sf"/>
</dbReference>
<evidence type="ECO:0000313" key="8">
    <source>
        <dbReference type="Proteomes" id="UP000191988"/>
    </source>
</evidence>
<gene>
    <name evidence="7" type="ORF">AGR3A_Cc250096</name>
</gene>
<dbReference type="PANTHER" id="PTHR30629:SF2">
    <property type="entry name" value="PROPHAGE INTEGRASE INTS-RELATED"/>
    <property type="match status" value="1"/>
</dbReference>
<dbReference type="InterPro" id="IPR053876">
    <property type="entry name" value="Phage_int_M"/>
</dbReference>
<dbReference type="STRING" id="1183432.AGR3A_Cc250096"/>
<dbReference type="AlphaFoldDB" id="A0A1S7PDD3"/>
<evidence type="ECO:0000256" key="2">
    <source>
        <dbReference type="ARBA" id="ARBA00022908"/>
    </source>
</evidence>
<reference evidence="8" key="1">
    <citation type="submission" date="2016-01" db="EMBL/GenBank/DDBJ databases">
        <authorList>
            <person name="Regsiter A."/>
            <person name="william w."/>
        </authorList>
    </citation>
    <scope>NUCLEOTIDE SEQUENCE [LARGE SCALE GENOMIC DNA]</scope>
    <source>
        <strain evidence="8">CFBP 6623</strain>
    </source>
</reference>
<dbReference type="GO" id="GO:0003677">
    <property type="term" value="F:DNA binding"/>
    <property type="evidence" value="ECO:0007669"/>
    <property type="project" value="UniProtKB-KW"/>
</dbReference>
<keyword evidence="3" id="KW-0238">DNA-binding</keyword>
<dbReference type="Gene3D" id="3.30.160.390">
    <property type="entry name" value="Integrase, DNA-binding domain"/>
    <property type="match status" value="1"/>
</dbReference>
<evidence type="ECO:0000313" key="7">
    <source>
        <dbReference type="EMBL" id="CUX19700.1"/>
    </source>
</evidence>
<protein>
    <recommendedName>
        <fullName evidence="6">Tyr recombinase domain-containing protein</fullName>
    </recommendedName>
</protein>
<dbReference type="EMBL" id="FBWK01000018">
    <property type="protein sequence ID" value="CUX19700.1"/>
    <property type="molecule type" value="Genomic_DNA"/>
</dbReference>
<evidence type="ECO:0000256" key="5">
    <source>
        <dbReference type="SAM" id="MobiDB-lite"/>
    </source>
</evidence>
<dbReference type="Gene3D" id="1.10.150.130">
    <property type="match status" value="1"/>
</dbReference>
<evidence type="ECO:0000256" key="4">
    <source>
        <dbReference type="ARBA" id="ARBA00023172"/>
    </source>
</evidence>
<dbReference type="InterPro" id="IPR025166">
    <property type="entry name" value="Integrase_DNA_bind_dom"/>
</dbReference>
<keyword evidence="2" id="KW-0229">DNA integration</keyword>
<dbReference type="InterPro" id="IPR050808">
    <property type="entry name" value="Phage_Integrase"/>
</dbReference>
<proteinExistence type="inferred from homology"/>
<dbReference type="PANTHER" id="PTHR30629">
    <property type="entry name" value="PROPHAGE INTEGRASE"/>
    <property type="match status" value="1"/>
</dbReference>
<keyword evidence="8" id="KW-1185">Reference proteome</keyword>
<name>A0A1S7PDD3_9HYPH</name>
<sequence>MGVLTDTAIRKAKAQDKPYKLSDTNGLHVYVTKAGSKIFRYRYEFLGKEKTLVIGDYPEMGLLDARRARDEARQFLKSGKDPSAQKKLEKAIQRSDAEATFAVVAKEWFDLASTVWAPAHANEVWRTLKRDVLPHIGGLPITAIDAPIVLGVLRLIEKRGAVETAKRHRQRISAIFVYAISTGRATSDPAAVVQGALVPLHKGRRPALTTVEAVRQLLSDVCKTPGRPHVKLGLRLLAVTAVRPGTLAATPWAEWDDLDEDNPVWRIPASRMKLKLDRKTDDLYDHLVPLPRQAMEIIALLRRLTGRGEFVFPNPRRPTQPMSLNAMGYFLNRADYYEKHVPHGFRASFSSIMNERFPQDRYVLDLMLAHTPKDKVEAAYNRALHIERRKELAQIYADLVLEGVPSLEEFVNGPVRINKKGPNPAPSRKKRISA</sequence>
<accession>A0A1S7PDD3</accession>
<dbReference type="SUPFAM" id="SSF56349">
    <property type="entry name" value="DNA breaking-rejoining enzymes"/>
    <property type="match status" value="1"/>
</dbReference>
<feature type="domain" description="Tyr recombinase" evidence="6">
    <location>
        <begin position="204"/>
        <end position="397"/>
    </location>
</feature>
<dbReference type="InterPro" id="IPR002104">
    <property type="entry name" value="Integrase_catalytic"/>
</dbReference>
<dbReference type="Gene3D" id="1.10.443.10">
    <property type="entry name" value="Intergrase catalytic core"/>
    <property type="match status" value="1"/>
</dbReference>
<evidence type="ECO:0000256" key="1">
    <source>
        <dbReference type="ARBA" id="ARBA00008857"/>
    </source>
</evidence>
<dbReference type="GO" id="GO:0015074">
    <property type="term" value="P:DNA integration"/>
    <property type="evidence" value="ECO:0007669"/>
    <property type="project" value="UniProtKB-KW"/>
</dbReference>
<dbReference type="InterPro" id="IPR013762">
    <property type="entry name" value="Integrase-like_cat_sf"/>
</dbReference>
<dbReference type="GO" id="GO:0006310">
    <property type="term" value="P:DNA recombination"/>
    <property type="evidence" value="ECO:0007669"/>
    <property type="project" value="UniProtKB-KW"/>
</dbReference>
<evidence type="ECO:0000259" key="6">
    <source>
        <dbReference type="PROSITE" id="PS51898"/>
    </source>
</evidence>
<dbReference type="Proteomes" id="UP000191988">
    <property type="component" value="Unassembled WGS sequence"/>
</dbReference>
<organism evidence="7 8">
    <name type="scientific">Agrobacterium tomkonis CFBP 6623</name>
    <dbReference type="NCBI Taxonomy" id="1183432"/>
    <lineage>
        <taxon>Bacteria</taxon>
        <taxon>Pseudomonadati</taxon>
        <taxon>Pseudomonadota</taxon>
        <taxon>Alphaproteobacteria</taxon>
        <taxon>Hyphomicrobiales</taxon>
        <taxon>Rhizobiaceae</taxon>
        <taxon>Rhizobium/Agrobacterium group</taxon>
        <taxon>Agrobacterium</taxon>
        <taxon>Agrobacterium tumefaciens complex</taxon>
    </lineage>
</organism>
<dbReference type="Pfam" id="PF22022">
    <property type="entry name" value="Phage_int_M"/>
    <property type="match status" value="1"/>
</dbReference>
<dbReference type="Pfam" id="PF00589">
    <property type="entry name" value="Phage_integrase"/>
    <property type="match status" value="1"/>
</dbReference>
<dbReference type="CDD" id="cd00801">
    <property type="entry name" value="INT_P4_C"/>
    <property type="match status" value="1"/>
</dbReference>
<dbReference type="InterPro" id="IPR011010">
    <property type="entry name" value="DNA_brk_join_enz"/>
</dbReference>
<feature type="region of interest" description="Disordered" evidence="5">
    <location>
        <begin position="415"/>
        <end position="434"/>
    </location>
</feature>
<comment type="similarity">
    <text evidence="1">Belongs to the 'phage' integrase family.</text>
</comment>
<dbReference type="Pfam" id="PF13356">
    <property type="entry name" value="Arm-DNA-bind_3"/>
    <property type="match status" value="1"/>
</dbReference>